<dbReference type="Proteomes" id="UP000249557">
    <property type="component" value="Unassembled WGS sequence"/>
</dbReference>
<dbReference type="Gene3D" id="2.70.70.10">
    <property type="entry name" value="Glucose Permease (Domain IIA)"/>
    <property type="match status" value="1"/>
</dbReference>
<dbReference type="AlphaFoldDB" id="A0A2W5A2I8"/>
<keyword evidence="4" id="KW-0378">Hydrolase</keyword>
<name>A0A2W5A2I8_9BACT</name>
<dbReference type="Gene3D" id="3.10.450.350">
    <property type="match status" value="1"/>
</dbReference>
<protein>
    <submittedName>
        <fullName evidence="8">Peptidase M23</fullName>
    </submittedName>
</protein>
<evidence type="ECO:0000256" key="4">
    <source>
        <dbReference type="ARBA" id="ARBA00022801"/>
    </source>
</evidence>
<keyword evidence="6" id="KW-0482">Metalloprotease</keyword>
<dbReference type="Pfam" id="PF01551">
    <property type="entry name" value="Peptidase_M23"/>
    <property type="match status" value="1"/>
</dbReference>
<proteinExistence type="predicted"/>
<keyword evidence="3" id="KW-0479">Metal-binding</keyword>
<keyword evidence="2" id="KW-0645">Protease</keyword>
<dbReference type="GO" id="GO:0046872">
    <property type="term" value="F:metal ion binding"/>
    <property type="evidence" value="ECO:0007669"/>
    <property type="project" value="UniProtKB-KW"/>
</dbReference>
<organism evidence="8 9">
    <name type="scientific">Micavibrio aeruginosavorus</name>
    <dbReference type="NCBI Taxonomy" id="349221"/>
    <lineage>
        <taxon>Bacteria</taxon>
        <taxon>Pseudomonadati</taxon>
        <taxon>Bdellovibrionota</taxon>
        <taxon>Bdellovibrionia</taxon>
        <taxon>Bdellovibrionales</taxon>
        <taxon>Pseudobdellovibrionaceae</taxon>
        <taxon>Micavibrio</taxon>
    </lineage>
</organism>
<evidence type="ECO:0000313" key="8">
    <source>
        <dbReference type="EMBL" id="PZO86669.1"/>
    </source>
</evidence>
<evidence type="ECO:0000256" key="5">
    <source>
        <dbReference type="ARBA" id="ARBA00022833"/>
    </source>
</evidence>
<comment type="cofactor">
    <cofactor evidence="1">
        <name>Zn(2+)</name>
        <dbReference type="ChEBI" id="CHEBI:29105"/>
    </cofactor>
</comment>
<evidence type="ECO:0000256" key="6">
    <source>
        <dbReference type="ARBA" id="ARBA00023049"/>
    </source>
</evidence>
<accession>A0A2W5A2I8</accession>
<dbReference type="GO" id="GO:0006508">
    <property type="term" value="P:proteolysis"/>
    <property type="evidence" value="ECO:0007669"/>
    <property type="project" value="UniProtKB-KW"/>
</dbReference>
<dbReference type="GO" id="GO:0004222">
    <property type="term" value="F:metalloendopeptidase activity"/>
    <property type="evidence" value="ECO:0007669"/>
    <property type="project" value="TreeGrafter"/>
</dbReference>
<comment type="caution">
    <text evidence="8">The sequence shown here is derived from an EMBL/GenBank/DDBJ whole genome shotgun (WGS) entry which is preliminary data.</text>
</comment>
<evidence type="ECO:0000256" key="1">
    <source>
        <dbReference type="ARBA" id="ARBA00001947"/>
    </source>
</evidence>
<sequence>MPLKNVLGNTCAFMAKHLGLRHRYVFTKNNRLRLRYVASATAVMAAALPTAIAFSPLSGLPVQFELASAAQAYNYIEPSVAASNAPLADDEMTEASEYGQINLSSIPQFEQPVTPSDRIVTIGKGDALGKVLQKEGVVVGEVHEIITAMSKEFKPRDLKAGQDIHMHFEPHETEEGAYKLTNLKIKLNPLKTLTVSRSGDSFESNMEEKQVKPVVVAQKAVIKSSLYGSAAKAGIPKDVVADAIKIFSQNVDFQRDVQPGDALEVMYDTKQTDDGFIAGTGEIQYARLTLGGRHIPLYRYESDGGVDYYGPDGQSTKKTLMKTPIDGARMSSGYGMRRHPVLGYGKMHKGIDFAAPTGTPIFAAGDGRIEKAGRFSSYGNYVRIRHRNDLDTAYAHMSKIAPGVKPGARVKQGQLIGYVGTTGRSTGPHLHYEVLVGGSQVNPRGVNLPIGQALAGADLKKFKRFVEKVSNQYASLSGGSVKVAQRNVKADEDFN</sequence>
<dbReference type="InterPro" id="IPR050570">
    <property type="entry name" value="Cell_wall_metabolism_enzyme"/>
</dbReference>
<gene>
    <name evidence="8" type="ORF">DI626_05885</name>
</gene>
<dbReference type="CDD" id="cd12797">
    <property type="entry name" value="M23_peptidase"/>
    <property type="match status" value="1"/>
</dbReference>
<keyword evidence="5" id="KW-0862">Zinc</keyword>
<dbReference type="InterPro" id="IPR016047">
    <property type="entry name" value="M23ase_b-sheet_dom"/>
</dbReference>
<dbReference type="PANTHER" id="PTHR21666">
    <property type="entry name" value="PEPTIDASE-RELATED"/>
    <property type="match status" value="1"/>
</dbReference>
<feature type="domain" description="M23ase beta-sheet core" evidence="7">
    <location>
        <begin position="346"/>
        <end position="443"/>
    </location>
</feature>
<evidence type="ECO:0000259" key="7">
    <source>
        <dbReference type="Pfam" id="PF01551"/>
    </source>
</evidence>
<evidence type="ECO:0000256" key="3">
    <source>
        <dbReference type="ARBA" id="ARBA00022723"/>
    </source>
</evidence>
<evidence type="ECO:0000313" key="9">
    <source>
        <dbReference type="Proteomes" id="UP000249557"/>
    </source>
</evidence>
<reference evidence="8 9" key="1">
    <citation type="submission" date="2017-08" db="EMBL/GenBank/DDBJ databases">
        <title>Infants hospitalized years apart are colonized by the same room-sourced microbial strains.</title>
        <authorList>
            <person name="Brooks B."/>
            <person name="Olm M.R."/>
            <person name="Firek B.A."/>
            <person name="Baker R."/>
            <person name="Thomas B.C."/>
            <person name="Morowitz M.J."/>
            <person name="Banfield J.F."/>
        </authorList>
    </citation>
    <scope>NUCLEOTIDE SEQUENCE [LARGE SCALE GENOMIC DNA]</scope>
    <source>
        <strain evidence="8">S2_018_000_R2_104</strain>
    </source>
</reference>
<evidence type="ECO:0000256" key="2">
    <source>
        <dbReference type="ARBA" id="ARBA00022670"/>
    </source>
</evidence>
<dbReference type="SUPFAM" id="SSF51261">
    <property type="entry name" value="Duplicated hybrid motif"/>
    <property type="match status" value="1"/>
</dbReference>
<dbReference type="InterPro" id="IPR011055">
    <property type="entry name" value="Dup_hybrid_motif"/>
</dbReference>
<dbReference type="EMBL" id="QFNK01000100">
    <property type="protein sequence ID" value="PZO86669.1"/>
    <property type="molecule type" value="Genomic_DNA"/>
</dbReference>
<dbReference type="PANTHER" id="PTHR21666:SF288">
    <property type="entry name" value="CELL DIVISION PROTEIN YTFB"/>
    <property type="match status" value="1"/>
</dbReference>